<dbReference type="HOGENOM" id="CLU_024937_0_0_1"/>
<dbReference type="GO" id="GO:0036503">
    <property type="term" value="P:ERAD pathway"/>
    <property type="evidence" value="ECO:0007669"/>
    <property type="project" value="EnsemblFungi"/>
</dbReference>
<feature type="domain" description="Thioredoxin" evidence="5">
    <location>
        <begin position="9"/>
        <end position="139"/>
    </location>
</feature>
<evidence type="ECO:0000256" key="2">
    <source>
        <dbReference type="ARBA" id="ARBA00022729"/>
    </source>
</evidence>
<dbReference type="GO" id="GO:0005789">
    <property type="term" value="C:endoplasmic reticulum membrane"/>
    <property type="evidence" value="ECO:0007669"/>
    <property type="project" value="EnsemblFungi"/>
</dbReference>
<keyword evidence="3" id="KW-0812">Transmembrane</keyword>
<keyword evidence="3" id="KW-0472">Membrane</keyword>
<keyword evidence="2 4" id="KW-0732">Signal</keyword>
<dbReference type="InterPro" id="IPR013766">
    <property type="entry name" value="Thioredoxin_domain"/>
</dbReference>
<dbReference type="InterPro" id="IPR051063">
    <property type="entry name" value="PDI"/>
</dbReference>
<dbReference type="GO" id="GO:0019153">
    <property type="term" value="F:protein-disulfide reductase (glutathione) activity"/>
    <property type="evidence" value="ECO:0007669"/>
    <property type="project" value="EnsemblFungi"/>
</dbReference>
<dbReference type="Pfam" id="PF00085">
    <property type="entry name" value="Thioredoxin"/>
    <property type="match status" value="1"/>
</dbReference>
<dbReference type="PROSITE" id="PS51352">
    <property type="entry name" value="THIOREDOXIN_2"/>
    <property type="match status" value="1"/>
</dbReference>
<keyword evidence="7" id="KW-1185">Reference proteome</keyword>
<dbReference type="GO" id="GO:0006457">
    <property type="term" value="P:protein folding"/>
    <property type="evidence" value="ECO:0007669"/>
    <property type="project" value="TreeGrafter"/>
</dbReference>
<dbReference type="PANTHER" id="PTHR45672">
    <property type="entry name" value="PROTEIN DISULFIDE-ISOMERASE C17H9.14C-RELATED"/>
    <property type="match status" value="1"/>
</dbReference>
<accession>H2B1G7</accession>
<dbReference type="Gene3D" id="3.40.30.10">
    <property type="entry name" value="Glutaredoxin"/>
    <property type="match status" value="1"/>
</dbReference>
<protein>
    <recommendedName>
        <fullName evidence="5">Thioredoxin domain-containing protein</fullName>
    </recommendedName>
</protein>
<evidence type="ECO:0000259" key="5">
    <source>
        <dbReference type="PROSITE" id="PS51352"/>
    </source>
</evidence>
<dbReference type="PANTHER" id="PTHR45672:SF3">
    <property type="entry name" value="THIOREDOXIN DOMAIN-CONTAINING PROTEIN 5"/>
    <property type="match status" value="1"/>
</dbReference>
<reference evidence="6 7" key="1">
    <citation type="journal article" date="2011" name="Proc. Natl. Acad. Sci. U.S.A.">
        <title>Evolutionary erosion of yeast sex chromosomes by mating-type switching accidents.</title>
        <authorList>
            <person name="Gordon J.L."/>
            <person name="Armisen D."/>
            <person name="Proux-Wera E."/>
            <person name="Oheigeartaigh S.S."/>
            <person name="Byrne K.P."/>
            <person name="Wolfe K.H."/>
        </authorList>
    </citation>
    <scope>NUCLEOTIDE SEQUENCE [LARGE SCALE GENOMIC DNA]</scope>
    <source>
        <strain evidence="7">ATCC 22294 / BCRC 22015 / CBS 2517 / CECT 1963 / NBRC 1671 / NRRL Y-8276</strain>
    </source>
</reference>
<sequence length="696" mass="79950">MGKIFAKVLINIGLIPLLLASSTVEKDKFPEPLTKANFEEELSQGLHIVEFYSPYCSHCKTLAPTWKDTWETFHEEGEKLNIRFSQVDCIESGDLCSEQNIEYFPTIRLYGPGQMIKTYPSNGKRTKEAFINFARKEALDPSNIDPADWKSQSNLLTDFDMINLLGGKGEKPFLISFWPSMGMKSTDDATEFLNCEECLAFQRTWKLLSNSLLSSGIATGHFNCLDYETICRELGFSNLATQSASREINVPRVALIIPNKESNNLHLYKRPFTLNTDPYEDFATRMAYNSQVPEISLDELSQIMKKDLNFERNSKSSVFKQDIHVVFSYNTTTVVPEDFDILEHVFEQVIDIPHAYLHKTDKNLMDLMRNGYEELYQIINYNNSEPLKILDDNFFALNTITQFPTFFIFKDGDLIANVFPGYSTTEMRNIDLIMSWIHQYTKPLISELTLSNFEDMLSFERKLYSQLAILFVNTSDTNSILESQNGLRSLRLAAYDFEDVRIKSNFEKVLTTRRKKKENVKLLKGKGSKPANIVQAMRQEIEHDDGSRVLLTYIDINEESNFLRELNPSMENKEPHVGDVVLIDKIHSKLVEKNVNGEFLSTSSPYDIREMMLAVGIPRKSTLSTLFTIPLANDTKKYSSLLGMTGMFAVLFVLAGVVFSIFTYKLYRRRRIMWNYKTKRNTGGLLGKADKKEFQD</sequence>
<evidence type="ECO:0000313" key="7">
    <source>
        <dbReference type="Proteomes" id="UP000005220"/>
    </source>
</evidence>
<organism evidence="6 7">
    <name type="scientific">Kazachstania africana (strain ATCC 22294 / BCRC 22015 / CBS 2517 / CECT 1963 / NBRC 1671 / NRRL Y-8276)</name>
    <name type="common">Yeast</name>
    <name type="synonym">Kluyveromyces africanus</name>
    <dbReference type="NCBI Taxonomy" id="1071382"/>
    <lineage>
        <taxon>Eukaryota</taxon>
        <taxon>Fungi</taxon>
        <taxon>Dikarya</taxon>
        <taxon>Ascomycota</taxon>
        <taxon>Saccharomycotina</taxon>
        <taxon>Saccharomycetes</taxon>
        <taxon>Saccharomycetales</taxon>
        <taxon>Saccharomycetaceae</taxon>
        <taxon>Kazachstania</taxon>
    </lineage>
</organism>
<dbReference type="OrthoDB" id="72053at2759"/>
<dbReference type="Proteomes" id="UP000005220">
    <property type="component" value="Chromosome 11"/>
</dbReference>
<dbReference type="SUPFAM" id="SSF52833">
    <property type="entry name" value="Thioredoxin-like"/>
    <property type="match status" value="1"/>
</dbReference>
<dbReference type="FunCoup" id="H2B1G7">
    <property type="interactions" value="142"/>
</dbReference>
<evidence type="ECO:0000256" key="3">
    <source>
        <dbReference type="SAM" id="Phobius"/>
    </source>
</evidence>
<gene>
    <name evidence="6" type="primary">KAFR0K01120</name>
    <name evidence="6" type="ORF">KAFR_0K01120</name>
</gene>
<dbReference type="KEGG" id="kaf:KAFR_0K01120"/>
<dbReference type="GO" id="GO:0051082">
    <property type="term" value="F:unfolded protein binding"/>
    <property type="evidence" value="ECO:0007669"/>
    <property type="project" value="EnsemblFungi"/>
</dbReference>
<comment type="similarity">
    <text evidence="1">Belongs to the protein disulfide isomerase family.</text>
</comment>
<name>H2B1G7_KAZAF</name>
<feature type="transmembrane region" description="Helical" evidence="3">
    <location>
        <begin position="641"/>
        <end position="667"/>
    </location>
</feature>
<dbReference type="InParanoid" id="H2B1G7"/>
<dbReference type="STRING" id="1071382.H2B1G7"/>
<proteinExistence type="inferred from homology"/>
<dbReference type="AlphaFoldDB" id="H2B1G7"/>
<dbReference type="eggNOG" id="KOG0191">
    <property type="taxonomic scope" value="Eukaryota"/>
</dbReference>
<dbReference type="RefSeq" id="XP_003959602.1">
    <property type="nucleotide sequence ID" value="XM_003959553.1"/>
</dbReference>
<dbReference type="CDD" id="cd02961">
    <property type="entry name" value="PDI_a_family"/>
    <property type="match status" value="1"/>
</dbReference>
<dbReference type="InterPro" id="IPR036249">
    <property type="entry name" value="Thioredoxin-like_sf"/>
</dbReference>
<dbReference type="GO" id="GO:0003756">
    <property type="term" value="F:protein disulfide isomerase activity"/>
    <property type="evidence" value="ECO:0007669"/>
    <property type="project" value="EnsemblFungi"/>
</dbReference>
<dbReference type="GO" id="GO:0006621">
    <property type="term" value="P:protein retention in ER lumen"/>
    <property type="evidence" value="ECO:0007669"/>
    <property type="project" value="EnsemblFungi"/>
</dbReference>
<feature type="chain" id="PRO_5003560068" description="Thioredoxin domain-containing protein" evidence="4">
    <location>
        <begin position="21"/>
        <end position="696"/>
    </location>
</feature>
<keyword evidence="3" id="KW-1133">Transmembrane helix</keyword>
<feature type="signal peptide" evidence="4">
    <location>
        <begin position="1"/>
        <end position="20"/>
    </location>
</feature>
<dbReference type="GeneID" id="13886656"/>
<evidence type="ECO:0000256" key="1">
    <source>
        <dbReference type="ARBA" id="ARBA00006347"/>
    </source>
</evidence>
<evidence type="ECO:0000256" key="4">
    <source>
        <dbReference type="SAM" id="SignalP"/>
    </source>
</evidence>
<evidence type="ECO:0000313" key="6">
    <source>
        <dbReference type="EMBL" id="CCF60467.1"/>
    </source>
</evidence>
<dbReference type="EMBL" id="HE650831">
    <property type="protein sequence ID" value="CCF60467.1"/>
    <property type="molecule type" value="Genomic_DNA"/>
</dbReference>